<keyword evidence="2" id="KW-0472">Membrane</keyword>
<sequence length="253" mass="28094">MTRKNPFLLFLSACIPGCGQMYQGYMKRGLSLMSPFAVIIGLGTWLYFGQLALALPVLWLYSFFDTYNLSHALQNGDAEPDAYPVSISPMDREQFSLLLAKRHSLVGWVLVLAGLYGAWQMAARPFSDFLSARFGVNLHWLTYQMPRLALFVMIIALGVWFIRGPKPRPADDGFTPPSGTAEEPVVQKFTASSDATEGHAPEYRAVSDEVSRILREGKAAEAEAGKNAPWESGIRENESRKTGEEEDVHNDGK</sequence>
<keyword evidence="2" id="KW-0812">Transmembrane</keyword>
<organism evidence="3">
    <name type="scientific">bioreactor metagenome</name>
    <dbReference type="NCBI Taxonomy" id="1076179"/>
    <lineage>
        <taxon>unclassified sequences</taxon>
        <taxon>metagenomes</taxon>
        <taxon>ecological metagenomes</taxon>
    </lineage>
</organism>
<feature type="region of interest" description="Disordered" evidence="1">
    <location>
        <begin position="216"/>
        <end position="253"/>
    </location>
</feature>
<reference evidence="3" key="1">
    <citation type="submission" date="2019-08" db="EMBL/GenBank/DDBJ databases">
        <authorList>
            <person name="Kucharzyk K."/>
            <person name="Murdoch R.W."/>
            <person name="Higgins S."/>
            <person name="Loffler F."/>
        </authorList>
    </citation>
    <scope>NUCLEOTIDE SEQUENCE</scope>
</reference>
<keyword evidence="2" id="KW-1133">Transmembrane helix</keyword>
<feature type="transmembrane region" description="Helical" evidence="2">
    <location>
        <begin position="35"/>
        <end position="61"/>
    </location>
</feature>
<dbReference type="EMBL" id="VSSQ01015276">
    <property type="protein sequence ID" value="MPM55445.1"/>
    <property type="molecule type" value="Genomic_DNA"/>
</dbReference>
<evidence type="ECO:0008006" key="4">
    <source>
        <dbReference type="Google" id="ProtNLM"/>
    </source>
</evidence>
<evidence type="ECO:0000256" key="2">
    <source>
        <dbReference type="SAM" id="Phobius"/>
    </source>
</evidence>
<proteinExistence type="predicted"/>
<gene>
    <name evidence="3" type="ORF">SDC9_102242</name>
</gene>
<protein>
    <recommendedName>
        <fullName evidence="4">TM2 domain-containing protein</fullName>
    </recommendedName>
</protein>
<comment type="caution">
    <text evidence="3">The sequence shown here is derived from an EMBL/GenBank/DDBJ whole genome shotgun (WGS) entry which is preliminary data.</text>
</comment>
<name>A0A645AQ97_9ZZZZ</name>
<evidence type="ECO:0000256" key="1">
    <source>
        <dbReference type="SAM" id="MobiDB-lite"/>
    </source>
</evidence>
<dbReference type="AlphaFoldDB" id="A0A645AQ97"/>
<evidence type="ECO:0000313" key="3">
    <source>
        <dbReference type="EMBL" id="MPM55445.1"/>
    </source>
</evidence>
<feature type="transmembrane region" description="Helical" evidence="2">
    <location>
        <begin position="105"/>
        <end position="123"/>
    </location>
</feature>
<feature type="compositionally biased region" description="Basic and acidic residues" evidence="1">
    <location>
        <begin position="233"/>
        <end position="253"/>
    </location>
</feature>
<feature type="transmembrane region" description="Helical" evidence="2">
    <location>
        <begin position="143"/>
        <end position="162"/>
    </location>
</feature>
<accession>A0A645AQ97</accession>